<dbReference type="RefSeq" id="WP_095130541.1">
    <property type="nucleotide sequence ID" value="NZ_NIBG01000001.1"/>
</dbReference>
<dbReference type="Pfam" id="PF02481">
    <property type="entry name" value="DNA_processg_A"/>
    <property type="match status" value="1"/>
</dbReference>
<dbReference type="Pfam" id="PF17782">
    <property type="entry name" value="WHD_DprA"/>
    <property type="match status" value="1"/>
</dbReference>
<feature type="domain" description="DprA winged helix" evidence="3">
    <location>
        <begin position="298"/>
        <end position="354"/>
    </location>
</feature>
<dbReference type="EMBL" id="NIBG01000001">
    <property type="protein sequence ID" value="PAB61281.1"/>
    <property type="molecule type" value="Genomic_DNA"/>
</dbReference>
<dbReference type="NCBIfam" id="TIGR00732">
    <property type="entry name" value="dprA"/>
    <property type="match status" value="1"/>
</dbReference>
<name>A0A267MNV9_9FIRM</name>
<gene>
    <name evidence="4" type="primary">dprA</name>
    <name evidence="4" type="ORF">CCE28_02295</name>
</gene>
<feature type="domain" description="Smf/DprA SLOG" evidence="2">
    <location>
        <begin position="78"/>
        <end position="288"/>
    </location>
</feature>
<evidence type="ECO:0000259" key="2">
    <source>
        <dbReference type="Pfam" id="PF02481"/>
    </source>
</evidence>
<dbReference type="AlphaFoldDB" id="A0A267MNV9"/>
<dbReference type="SUPFAM" id="SSF102405">
    <property type="entry name" value="MCP/YpsA-like"/>
    <property type="match status" value="1"/>
</dbReference>
<dbReference type="InterPro" id="IPR003488">
    <property type="entry name" value="DprA"/>
</dbReference>
<dbReference type="GO" id="GO:0009294">
    <property type="term" value="P:DNA-mediated transformation"/>
    <property type="evidence" value="ECO:0007669"/>
    <property type="project" value="InterPro"/>
</dbReference>
<dbReference type="InterPro" id="IPR036390">
    <property type="entry name" value="WH_DNA-bd_sf"/>
</dbReference>
<dbReference type="Gene3D" id="1.10.10.10">
    <property type="entry name" value="Winged helix-like DNA-binding domain superfamily/Winged helix DNA-binding domain"/>
    <property type="match status" value="1"/>
</dbReference>
<dbReference type="OrthoDB" id="9785707at2"/>
<evidence type="ECO:0000256" key="1">
    <source>
        <dbReference type="ARBA" id="ARBA00006525"/>
    </source>
</evidence>
<reference evidence="4 5" key="1">
    <citation type="submission" date="2017-06" db="EMBL/GenBank/DDBJ databases">
        <title>Draft genome sequence of anaerobic fermentative bacterium Anaeromicrobium sediminis DY2726D isolated from West Pacific Ocean sediments.</title>
        <authorList>
            <person name="Zeng X."/>
        </authorList>
    </citation>
    <scope>NUCLEOTIDE SEQUENCE [LARGE SCALE GENOMIC DNA]</scope>
    <source>
        <strain evidence="4 5">DY2726D</strain>
    </source>
</reference>
<dbReference type="InterPro" id="IPR041614">
    <property type="entry name" value="DprA_WH"/>
</dbReference>
<comment type="similarity">
    <text evidence="1">Belongs to the DprA/Smf family.</text>
</comment>
<dbReference type="Proteomes" id="UP000216024">
    <property type="component" value="Unassembled WGS sequence"/>
</dbReference>
<evidence type="ECO:0000259" key="3">
    <source>
        <dbReference type="Pfam" id="PF17782"/>
    </source>
</evidence>
<dbReference type="InterPro" id="IPR057666">
    <property type="entry name" value="DrpA_SLOG"/>
</dbReference>
<dbReference type="PANTHER" id="PTHR43022:SF1">
    <property type="entry name" value="PROTEIN SMF"/>
    <property type="match status" value="1"/>
</dbReference>
<dbReference type="Gene3D" id="3.40.50.450">
    <property type="match status" value="1"/>
</dbReference>
<evidence type="ECO:0000313" key="5">
    <source>
        <dbReference type="Proteomes" id="UP000216024"/>
    </source>
</evidence>
<organism evidence="4 5">
    <name type="scientific">Anaeromicrobium sediminis</name>
    <dbReference type="NCBI Taxonomy" id="1478221"/>
    <lineage>
        <taxon>Bacteria</taxon>
        <taxon>Bacillati</taxon>
        <taxon>Bacillota</taxon>
        <taxon>Clostridia</taxon>
        <taxon>Peptostreptococcales</taxon>
        <taxon>Thermotaleaceae</taxon>
        <taxon>Anaeromicrobium</taxon>
    </lineage>
</organism>
<protein>
    <submittedName>
        <fullName evidence="4">DNA-protecting protein DprA</fullName>
    </submittedName>
</protein>
<keyword evidence="5" id="KW-1185">Reference proteome</keyword>
<proteinExistence type="inferred from homology"/>
<dbReference type="PANTHER" id="PTHR43022">
    <property type="entry name" value="PROTEIN SMF"/>
    <property type="match status" value="1"/>
</dbReference>
<sequence length="359" mass="40522">MYKEEHYVAWLHSIEGIGNATMRKILKETCAKDVYNENINRYKEKFNLKEKVVENIIVSKKENKIGKIREIIDRYEIKVIGIRDNEYPELLRNIYNPPTVLYVRGSIEKEKCDIISIIGSRRASTYGRTMAYKISKELSDRGITIGSGMARGIDTVAHRACVENGGRTYAVLGTGVDVCYPHENKSLMEKIIENGAIISEFPIGTKPRPENFPMRNRIISGIAKGVIVIEAALKSGTLITVDHALEQGREVFALPGHVTALLSGGTNKLIQSGAKLVTCVDDILEELQLENIYNKKKNEVSLSDSEKEIYEYIKDNQPVSIEKIEKDKKWNIQNISTILTFLELKGVLETLPGNKFFIK</sequence>
<comment type="caution">
    <text evidence="4">The sequence shown here is derived from an EMBL/GenBank/DDBJ whole genome shotgun (WGS) entry which is preliminary data.</text>
</comment>
<accession>A0A267MNV9</accession>
<evidence type="ECO:0000313" key="4">
    <source>
        <dbReference type="EMBL" id="PAB61281.1"/>
    </source>
</evidence>
<dbReference type="SUPFAM" id="SSF46785">
    <property type="entry name" value="Winged helix' DNA-binding domain"/>
    <property type="match status" value="1"/>
</dbReference>
<dbReference type="InterPro" id="IPR036388">
    <property type="entry name" value="WH-like_DNA-bd_sf"/>
</dbReference>